<sequence length="145" mass="16967">MNSFNESPKYLAISSENYLLHEEDIHDMEINDEEVEEINNEEEIDVVNGVIEYYPPVYVDESSRDADDELSSESDMDYDEEDESASDSEMDEDDGDDDDDNNNLEDQDSMSTGNIWFEDEETCRKLFDSMRKRKRGFNNKICVLR</sequence>
<feature type="region of interest" description="Disordered" evidence="1">
    <location>
        <begin position="58"/>
        <end position="116"/>
    </location>
</feature>
<evidence type="ECO:0000313" key="2">
    <source>
        <dbReference type="Proteomes" id="UP000695000"/>
    </source>
</evidence>
<evidence type="ECO:0000313" key="3">
    <source>
        <dbReference type="RefSeq" id="XP_017780735.1"/>
    </source>
</evidence>
<protein>
    <submittedName>
        <fullName evidence="3">Acidic leucine-rich nuclear phosphoprotein 32 family member B-like</fullName>
    </submittedName>
</protein>
<keyword evidence="2" id="KW-1185">Reference proteome</keyword>
<dbReference type="GeneID" id="108565674"/>
<organism evidence="2 3">
    <name type="scientific">Nicrophorus vespilloides</name>
    <name type="common">Boreal carrion beetle</name>
    <dbReference type="NCBI Taxonomy" id="110193"/>
    <lineage>
        <taxon>Eukaryota</taxon>
        <taxon>Metazoa</taxon>
        <taxon>Ecdysozoa</taxon>
        <taxon>Arthropoda</taxon>
        <taxon>Hexapoda</taxon>
        <taxon>Insecta</taxon>
        <taxon>Pterygota</taxon>
        <taxon>Neoptera</taxon>
        <taxon>Endopterygota</taxon>
        <taxon>Coleoptera</taxon>
        <taxon>Polyphaga</taxon>
        <taxon>Staphyliniformia</taxon>
        <taxon>Silphidae</taxon>
        <taxon>Nicrophorinae</taxon>
        <taxon>Nicrophorus</taxon>
    </lineage>
</organism>
<reference evidence="3" key="1">
    <citation type="submission" date="2025-08" db="UniProtKB">
        <authorList>
            <consortium name="RefSeq"/>
        </authorList>
    </citation>
    <scope>IDENTIFICATION</scope>
    <source>
        <tissue evidence="3">Whole Larva</tissue>
    </source>
</reference>
<dbReference type="RefSeq" id="XP_017780735.1">
    <property type="nucleotide sequence ID" value="XM_017925246.1"/>
</dbReference>
<dbReference type="Proteomes" id="UP000695000">
    <property type="component" value="Unplaced"/>
</dbReference>
<gene>
    <name evidence="3" type="primary">LOC108565674</name>
</gene>
<feature type="compositionally biased region" description="Acidic residues" evidence="1">
    <location>
        <begin position="66"/>
        <end position="108"/>
    </location>
</feature>
<accession>A0ABM1N1N5</accession>
<evidence type="ECO:0000256" key="1">
    <source>
        <dbReference type="SAM" id="MobiDB-lite"/>
    </source>
</evidence>
<name>A0ABM1N1N5_NICVS</name>
<proteinExistence type="predicted"/>